<dbReference type="PRINTS" id="PR01437">
    <property type="entry name" value="NUOXDRDTASE4"/>
</dbReference>
<evidence type="ECO:0000256" key="7">
    <source>
        <dbReference type="SAM" id="Phobius"/>
    </source>
</evidence>
<feature type="transmembrane region" description="Helical" evidence="7">
    <location>
        <begin position="272"/>
        <end position="294"/>
    </location>
</feature>
<gene>
    <name evidence="9" type="ORF">HKBW3S34_01112</name>
</gene>
<sequence>MGFDILSLILFLPLAGSILVLLIPKENKNLIKGASLVFSLPSLVLSGLLYYYFDHSLGAMQFQVNVPWVRSVGLFYQLGVDGISLPLVILTALLSTVSLLASWTINEKVKGYFSLMLLLETGMLGVFLALDFILFFIFWELVLLPMYFIIGLWGGPRRDYASIKFFLYTLLGSVLLLVGILLLYFSSGLKTFDMVRLINAPLPAAIENLVYLLTFVGFAVKVPIWPFHSWLPDAHVEAPTAGSVLLAGILLKMGTYGFVRVSIPILPGASRYFATALAILAVISIIYGAFCAMAQKDIKKLVAYSSVSHMGYVMLGVASLAPQAVNGAVLQMVSHGLITGMLFLLVGMIYERTHTRMIPELGGLSTRMPVIAGILAFTSFASLGLPGLSGFWAEFLVLLGTFSVGLAFYKTMAVLAALGIVITAGYFLWMLQRVILQTYHGPAIELPRISFRELVYLAPLIMLIILIGIYPGIALEMINSTVLAILG</sequence>
<evidence type="ECO:0000313" key="9">
    <source>
        <dbReference type="EMBL" id="GFP30192.1"/>
    </source>
</evidence>
<organism evidence="9 10">
    <name type="scientific">Candidatus Hakubella thermalkaliphila</name>
    <dbReference type="NCBI Taxonomy" id="2754717"/>
    <lineage>
        <taxon>Bacteria</taxon>
        <taxon>Bacillati</taxon>
        <taxon>Actinomycetota</taxon>
        <taxon>Actinomycetota incertae sedis</taxon>
        <taxon>Candidatus Hakubellales</taxon>
        <taxon>Candidatus Hakubellaceae</taxon>
        <taxon>Candidatus Hakubella</taxon>
    </lineage>
</organism>
<dbReference type="PANTHER" id="PTHR43507">
    <property type="entry name" value="NADH-UBIQUINONE OXIDOREDUCTASE CHAIN 4"/>
    <property type="match status" value="1"/>
</dbReference>
<feature type="transmembrane region" description="Helical" evidence="7">
    <location>
        <begin position="136"/>
        <end position="153"/>
    </location>
</feature>
<feature type="transmembrane region" description="Helical" evidence="7">
    <location>
        <begin position="370"/>
        <end position="392"/>
    </location>
</feature>
<dbReference type="AlphaFoldDB" id="A0A6V8PC01"/>
<dbReference type="NCBIfam" id="TIGR01972">
    <property type="entry name" value="NDH_I_M"/>
    <property type="match status" value="1"/>
</dbReference>
<evidence type="ECO:0000256" key="5">
    <source>
        <dbReference type="ARBA" id="ARBA00023136"/>
    </source>
</evidence>
<name>A0A6V8PC01_9ACTN</name>
<evidence type="ECO:0000256" key="2">
    <source>
        <dbReference type="ARBA" id="ARBA00009025"/>
    </source>
</evidence>
<evidence type="ECO:0000313" key="10">
    <source>
        <dbReference type="Proteomes" id="UP000588083"/>
    </source>
</evidence>
<dbReference type="EMBL" id="BLRZ01000047">
    <property type="protein sequence ID" value="GFP30192.1"/>
    <property type="molecule type" value="Genomic_DNA"/>
</dbReference>
<feature type="transmembrane region" description="Helical" evidence="7">
    <location>
        <begin position="35"/>
        <end position="53"/>
    </location>
</feature>
<dbReference type="Proteomes" id="UP000588083">
    <property type="component" value="Unassembled WGS sequence"/>
</dbReference>
<dbReference type="GO" id="GO:0042773">
    <property type="term" value="P:ATP synthesis coupled electron transport"/>
    <property type="evidence" value="ECO:0007669"/>
    <property type="project" value="InterPro"/>
</dbReference>
<dbReference type="GO" id="GO:0008137">
    <property type="term" value="F:NADH dehydrogenase (ubiquinone) activity"/>
    <property type="evidence" value="ECO:0007669"/>
    <property type="project" value="InterPro"/>
</dbReference>
<dbReference type="PANTHER" id="PTHR43507:SF1">
    <property type="entry name" value="NADH-UBIQUINONE OXIDOREDUCTASE CHAIN 4"/>
    <property type="match status" value="1"/>
</dbReference>
<dbReference type="InterPro" id="IPR010227">
    <property type="entry name" value="NADH_Q_OxRdtase_chainM/4"/>
</dbReference>
<evidence type="ECO:0000256" key="3">
    <source>
        <dbReference type="ARBA" id="ARBA00022692"/>
    </source>
</evidence>
<proteinExistence type="inferred from homology"/>
<feature type="transmembrane region" description="Helical" evidence="7">
    <location>
        <begin position="412"/>
        <end position="431"/>
    </location>
</feature>
<feature type="transmembrane region" description="Helical" evidence="7">
    <location>
        <begin position="205"/>
        <end position="224"/>
    </location>
</feature>
<feature type="transmembrane region" description="Helical" evidence="7">
    <location>
        <begin position="328"/>
        <end position="350"/>
    </location>
</feature>
<feature type="domain" description="NADH:quinone oxidoreductase/Mrp antiporter transmembrane" evidence="8">
    <location>
        <begin position="129"/>
        <end position="416"/>
    </location>
</feature>
<evidence type="ECO:0000256" key="1">
    <source>
        <dbReference type="ARBA" id="ARBA00004127"/>
    </source>
</evidence>
<dbReference type="GO" id="GO:0016020">
    <property type="term" value="C:membrane"/>
    <property type="evidence" value="ECO:0007669"/>
    <property type="project" value="UniProtKB-SubCell"/>
</dbReference>
<accession>A0A6V8PC01</accession>
<keyword evidence="3 6" id="KW-0812">Transmembrane</keyword>
<dbReference type="InterPro" id="IPR003918">
    <property type="entry name" value="NADH_UbQ_OxRdtase"/>
</dbReference>
<evidence type="ECO:0000256" key="4">
    <source>
        <dbReference type="ARBA" id="ARBA00022989"/>
    </source>
</evidence>
<dbReference type="GO" id="GO:0015990">
    <property type="term" value="P:electron transport coupled proton transport"/>
    <property type="evidence" value="ECO:0007669"/>
    <property type="project" value="TreeGrafter"/>
</dbReference>
<dbReference type="RefSeq" id="WP_176237979.1">
    <property type="nucleotide sequence ID" value="NZ_BLRZ01000047.1"/>
</dbReference>
<dbReference type="Pfam" id="PF00361">
    <property type="entry name" value="Proton_antipo_M"/>
    <property type="match status" value="1"/>
</dbReference>
<dbReference type="GO" id="GO:0012505">
    <property type="term" value="C:endomembrane system"/>
    <property type="evidence" value="ECO:0007669"/>
    <property type="project" value="UniProtKB-SubCell"/>
</dbReference>
<dbReference type="GO" id="GO:0048039">
    <property type="term" value="F:ubiquinone binding"/>
    <property type="evidence" value="ECO:0007669"/>
    <property type="project" value="TreeGrafter"/>
</dbReference>
<dbReference type="InterPro" id="IPR001750">
    <property type="entry name" value="ND/Mrp_TM"/>
</dbReference>
<feature type="transmembrane region" description="Helical" evidence="7">
    <location>
        <begin position="301"/>
        <end position="322"/>
    </location>
</feature>
<keyword evidence="10" id="KW-1185">Reference proteome</keyword>
<keyword evidence="4 7" id="KW-1133">Transmembrane helix</keyword>
<dbReference type="GO" id="GO:0003954">
    <property type="term" value="F:NADH dehydrogenase activity"/>
    <property type="evidence" value="ECO:0007669"/>
    <property type="project" value="TreeGrafter"/>
</dbReference>
<protein>
    <submittedName>
        <fullName evidence="9">NADH-quinone oxidoreductase subunit M</fullName>
    </submittedName>
</protein>
<feature type="transmembrane region" description="Helical" evidence="7">
    <location>
        <begin position="454"/>
        <end position="473"/>
    </location>
</feature>
<comment type="similarity">
    <text evidence="2">Belongs to the complex I subunit 4 family.</text>
</comment>
<feature type="transmembrane region" description="Helical" evidence="7">
    <location>
        <begin position="165"/>
        <end position="185"/>
    </location>
</feature>
<feature type="transmembrane region" description="Helical" evidence="7">
    <location>
        <begin position="244"/>
        <end position="266"/>
    </location>
</feature>
<comment type="subcellular location">
    <subcellularLocation>
        <location evidence="1">Endomembrane system</location>
        <topology evidence="1">Multi-pass membrane protein</topology>
    </subcellularLocation>
    <subcellularLocation>
        <location evidence="6">Membrane</location>
        <topology evidence="6">Multi-pass membrane protein</topology>
    </subcellularLocation>
</comment>
<keyword evidence="5 7" id="KW-0472">Membrane</keyword>
<feature type="transmembrane region" description="Helical" evidence="7">
    <location>
        <begin position="112"/>
        <end position="130"/>
    </location>
</feature>
<comment type="caution">
    <text evidence="9">The sequence shown here is derived from an EMBL/GenBank/DDBJ whole genome shotgun (WGS) entry which is preliminary data.</text>
</comment>
<evidence type="ECO:0000256" key="6">
    <source>
        <dbReference type="RuleBase" id="RU000320"/>
    </source>
</evidence>
<reference evidence="9 10" key="1">
    <citation type="journal article" date="2020" name="Front. Microbiol.">
        <title>Single-cell genomics of novel Actinobacteria with the Wood-Ljungdahl pathway discovered in a serpentinizing system.</title>
        <authorList>
            <person name="Merino N."/>
            <person name="Kawai M."/>
            <person name="Boyd E.S."/>
            <person name="Colman D.R."/>
            <person name="McGlynn S.E."/>
            <person name="Nealson K.H."/>
            <person name="Kurokawa K."/>
            <person name="Hongoh Y."/>
        </authorList>
    </citation>
    <scope>NUCLEOTIDE SEQUENCE [LARGE SCALE GENOMIC DNA]</scope>
    <source>
        <strain evidence="9 10">S34</strain>
    </source>
</reference>
<feature type="transmembrane region" description="Helical" evidence="7">
    <location>
        <begin position="6"/>
        <end position="23"/>
    </location>
</feature>
<feature type="transmembrane region" description="Helical" evidence="7">
    <location>
        <begin position="73"/>
        <end position="100"/>
    </location>
</feature>
<evidence type="ECO:0000259" key="8">
    <source>
        <dbReference type="Pfam" id="PF00361"/>
    </source>
</evidence>